<dbReference type="Pfam" id="PF10035">
    <property type="entry name" value="DUF2179"/>
    <property type="match status" value="1"/>
</dbReference>
<dbReference type="GO" id="GO:0005886">
    <property type="term" value="C:plasma membrane"/>
    <property type="evidence" value="ECO:0007669"/>
    <property type="project" value="UniProtKB-SubCell"/>
</dbReference>
<keyword evidence="3 6" id="KW-0812">Transmembrane</keyword>
<keyword evidence="5 6" id="KW-0472">Membrane</keyword>
<dbReference type="CDD" id="cd16380">
    <property type="entry name" value="YitT_C"/>
    <property type="match status" value="1"/>
</dbReference>
<feature type="transmembrane region" description="Helical" evidence="6">
    <location>
        <begin position="108"/>
        <end position="127"/>
    </location>
</feature>
<dbReference type="PROSITE" id="PS51257">
    <property type="entry name" value="PROKAR_LIPOPROTEIN"/>
    <property type="match status" value="1"/>
</dbReference>
<evidence type="ECO:0000256" key="5">
    <source>
        <dbReference type="ARBA" id="ARBA00023136"/>
    </source>
</evidence>
<organism evidence="8 9">
    <name type="scientific">Aminipila terrae</name>
    <dbReference type="NCBI Taxonomy" id="2697030"/>
    <lineage>
        <taxon>Bacteria</taxon>
        <taxon>Bacillati</taxon>
        <taxon>Bacillota</taxon>
        <taxon>Clostridia</taxon>
        <taxon>Peptostreptococcales</taxon>
        <taxon>Anaerovoracaceae</taxon>
        <taxon>Aminipila</taxon>
    </lineage>
</organism>
<sequence>MKKYQQLTSTSLIIIGANVILAFTVACFVRPHGIIMGGATGLSLTVEHYLGINLSVTLTILNVFLFLLGFFFLGKKFALTTILSTFLYPLFVSIFLSIKPLSNLTKDVLLSTILGGILLGVGMGLILRMGASTGGMDIPPLILNKKFHIPVALSLYTFDTCILLTQIGFSTTEQVLYGILFTIITSFIVNKVILSGTQRSQLFIVSKEYNKIRDVLLHDLNVGVSLISMETAMTQTPQMAVLCVTTSRKVFSVNAEVQKIDPYAFITISSINEVKGRGFSFEREHRTN</sequence>
<dbReference type="Gene3D" id="3.30.70.120">
    <property type="match status" value="1"/>
</dbReference>
<comment type="subcellular location">
    <subcellularLocation>
        <location evidence="1">Cell membrane</location>
        <topology evidence="1">Multi-pass membrane protein</topology>
    </subcellularLocation>
</comment>
<dbReference type="KEGG" id="amic:Ami3637_10855"/>
<evidence type="ECO:0000313" key="9">
    <source>
        <dbReference type="Proteomes" id="UP000463883"/>
    </source>
</evidence>
<evidence type="ECO:0000256" key="1">
    <source>
        <dbReference type="ARBA" id="ARBA00004651"/>
    </source>
</evidence>
<dbReference type="InterPro" id="IPR015867">
    <property type="entry name" value="N-reg_PII/ATP_PRibTrfase_C"/>
</dbReference>
<keyword evidence="2" id="KW-1003">Cell membrane</keyword>
<feature type="transmembrane region" description="Helical" evidence="6">
    <location>
        <begin position="175"/>
        <end position="194"/>
    </location>
</feature>
<feature type="transmembrane region" description="Helical" evidence="6">
    <location>
        <begin position="12"/>
        <end position="31"/>
    </location>
</feature>
<evidence type="ECO:0000256" key="4">
    <source>
        <dbReference type="ARBA" id="ARBA00022989"/>
    </source>
</evidence>
<feature type="transmembrane region" description="Helical" evidence="6">
    <location>
        <begin position="77"/>
        <end position="96"/>
    </location>
</feature>
<dbReference type="AlphaFoldDB" id="A0A6P1ML97"/>
<protein>
    <submittedName>
        <fullName evidence="8">DUF2179 domain-containing protein</fullName>
    </submittedName>
</protein>
<dbReference type="EMBL" id="CP047591">
    <property type="protein sequence ID" value="QHI72838.1"/>
    <property type="molecule type" value="Genomic_DNA"/>
</dbReference>
<dbReference type="InterPro" id="IPR019264">
    <property type="entry name" value="DUF2179"/>
</dbReference>
<dbReference type="RefSeq" id="WP_162362605.1">
    <property type="nucleotide sequence ID" value="NZ_CP047591.1"/>
</dbReference>
<evidence type="ECO:0000256" key="6">
    <source>
        <dbReference type="SAM" id="Phobius"/>
    </source>
</evidence>
<feature type="transmembrane region" description="Helical" evidence="6">
    <location>
        <begin position="147"/>
        <end position="169"/>
    </location>
</feature>
<feature type="transmembrane region" description="Helical" evidence="6">
    <location>
        <begin position="51"/>
        <end position="72"/>
    </location>
</feature>
<name>A0A6P1ML97_9FIRM</name>
<gene>
    <name evidence="8" type="ORF">Ami3637_10855</name>
</gene>
<feature type="domain" description="DUF2179" evidence="7">
    <location>
        <begin position="223"/>
        <end position="276"/>
    </location>
</feature>
<dbReference type="InterPro" id="IPR051461">
    <property type="entry name" value="UPF0750_membrane"/>
</dbReference>
<evidence type="ECO:0000259" key="7">
    <source>
        <dbReference type="Pfam" id="PF10035"/>
    </source>
</evidence>
<keyword evidence="9" id="KW-1185">Reference proteome</keyword>
<evidence type="ECO:0000256" key="2">
    <source>
        <dbReference type="ARBA" id="ARBA00022475"/>
    </source>
</evidence>
<reference evidence="8 9" key="1">
    <citation type="submission" date="2020-01" db="EMBL/GenBank/DDBJ databases">
        <title>Genomic analysis of Aminipila sp. CBA3637.</title>
        <authorList>
            <person name="Kim Y.B."/>
            <person name="Roh S.W."/>
        </authorList>
    </citation>
    <scope>NUCLEOTIDE SEQUENCE [LARGE SCALE GENOMIC DNA]</scope>
    <source>
        <strain evidence="8 9">CBA3637</strain>
    </source>
</reference>
<dbReference type="Pfam" id="PF02588">
    <property type="entry name" value="YitT_membrane"/>
    <property type="match status" value="1"/>
</dbReference>
<evidence type="ECO:0000256" key="3">
    <source>
        <dbReference type="ARBA" id="ARBA00022692"/>
    </source>
</evidence>
<evidence type="ECO:0000313" key="8">
    <source>
        <dbReference type="EMBL" id="QHI72838.1"/>
    </source>
</evidence>
<accession>A0A6P1ML97</accession>
<keyword evidence="4 6" id="KW-1133">Transmembrane helix</keyword>
<dbReference type="InterPro" id="IPR003740">
    <property type="entry name" value="YitT"/>
</dbReference>
<dbReference type="Proteomes" id="UP000463883">
    <property type="component" value="Chromosome"/>
</dbReference>
<proteinExistence type="predicted"/>
<dbReference type="PIRSF" id="PIRSF006483">
    <property type="entry name" value="Membrane_protein_YitT"/>
    <property type="match status" value="1"/>
</dbReference>
<dbReference type="PANTHER" id="PTHR33545:SF5">
    <property type="entry name" value="UPF0750 MEMBRANE PROTEIN YITT"/>
    <property type="match status" value="1"/>
</dbReference>
<dbReference type="PANTHER" id="PTHR33545">
    <property type="entry name" value="UPF0750 MEMBRANE PROTEIN YITT-RELATED"/>
    <property type="match status" value="1"/>
</dbReference>